<proteinExistence type="predicted"/>
<comment type="caution">
    <text evidence="2">The sequence shown here is derived from an EMBL/GenBank/DDBJ whole genome shotgun (WGS) entry which is preliminary data.</text>
</comment>
<protein>
    <recommendedName>
        <fullName evidence="4">DUF3180 family protein</fullName>
    </recommendedName>
</protein>
<dbReference type="Proteomes" id="UP001501057">
    <property type="component" value="Unassembled WGS sequence"/>
</dbReference>
<sequence length="188" mass="19914">MTNQSRTSVPRAVAAVVLIAVGWGTGAVMVLGLAVRPSSMARTLDGGAPVWPFQLLVVAVLTGIGVLGLLVWRRRSAVERVPPPPGWDPPASGSGWFAPAGIALMGVGVILVGSSVLPFLSRDLAWFLEVDRSGVTRDRVNAVVVVGTGVLGLVISASGLALLRARRPRRVRAPRYRHRPDPHDGRTR</sequence>
<evidence type="ECO:0000313" key="2">
    <source>
        <dbReference type="EMBL" id="GAA1729630.1"/>
    </source>
</evidence>
<accession>A0ABN2JJL5</accession>
<gene>
    <name evidence="2" type="ORF">GCM10009710_07800</name>
</gene>
<keyword evidence="1" id="KW-0812">Transmembrane</keyword>
<evidence type="ECO:0008006" key="4">
    <source>
        <dbReference type="Google" id="ProtNLM"/>
    </source>
</evidence>
<feature type="transmembrane region" description="Helical" evidence="1">
    <location>
        <begin position="12"/>
        <end position="33"/>
    </location>
</feature>
<organism evidence="2 3">
    <name type="scientific">Aeromicrobium alkaliterrae</name>
    <dbReference type="NCBI Taxonomy" id="302168"/>
    <lineage>
        <taxon>Bacteria</taxon>
        <taxon>Bacillati</taxon>
        <taxon>Actinomycetota</taxon>
        <taxon>Actinomycetes</taxon>
        <taxon>Propionibacteriales</taxon>
        <taxon>Nocardioidaceae</taxon>
        <taxon>Aeromicrobium</taxon>
    </lineage>
</organism>
<dbReference type="EMBL" id="BAAAME010000002">
    <property type="protein sequence ID" value="GAA1729630.1"/>
    <property type="molecule type" value="Genomic_DNA"/>
</dbReference>
<feature type="transmembrane region" description="Helical" evidence="1">
    <location>
        <begin position="93"/>
        <end position="120"/>
    </location>
</feature>
<feature type="transmembrane region" description="Helical" evidence="1">
    <location>
        <begin position="140"/>
        <end position="163"/>
    </location>
</feature>
<feature type="transmembrane region" description="Helical" evidence="1">
    <location>
        <begin position="53"/>
        <end position="72"/>
    </location>
</feature>
<name>A0ABN2JJL5_9ACTN</name>
<dbReference type="RefSeq" id="WP_344197947.1">
    <property type="nucleotide sequence ID" value="NZ_BAAAME010000002.1"/>
</dbReference>
<evidence type="ECO:0000313" key="3">
    <source>
        <dbReference type="Proteomes" id="UP001501057"/>
    </source>
</evidence>
<keyword evidence="1" id="KW-0472">Membrane</keyword>
<keyword evidence="3" id="KW-1185">Reference proteome</keyword>
<keyword evidence="1" id="KW-1133">Transmembrane helix</keyword>
<evidence type="ECO:0000256" key="1">
    <source>
        <dbReference type="SAM" id="Phobius"/>
    </source>
</evidence>
<reference evidence="2 3" key="1">
    <citation type="journal article" date="2019" name="Int. J. Syst. Evol. Microbiol.">
        <title>The Global Catalogue of Microorganisms (GCM) 10K type strain sequencing project: providing services to taxonomists for standard genome sequencing and annotation.</title>
        <authorList>
            <consortium name="The Broad Institute Genomics Platform"/>
            <consortium name="The Broad Institute Genome Sequencing Center for Infectious Disease"/>
            <person name="Wu L."/>
            <person name="Ma J."/>
        </authorList>
    </citation>
    <scope>NUCLEOTIDE SEQUENCE [LARGE SCALE GENOMIC DNA]</scope>
    <source>
        <strain evidence="2 3">JCM 13518</strain>
    </source>
</reference>